<evidence type="ECO:0000256" key="2">
    <source>
        <dbReference type="ARBA" id="ARBA00017562"/>
    </source>
</evidence>
<dbReference type="InterPro" id="IPR001882">
    <property type="entry name" value="Biotin_BS"/>
</dbReference>
<dbReference type="InterPro" id="IPR000089">
    <property type="entry name" value="Biotin_lipoyl"/>
</dbReference>
<comment type="function">
    <text evidence="8">This protein is a component of the acetyl coenzyme A carboxylase complex; first, biotin carboxylase catalyzes the carboxylation of the carrier protein and then the transcarboxylase transfers the carboxyl group to form malonyl-CoA.</text>
</comment>
<dbReference type="PRINTS" id="PR01071">
    <property type="entry name" value="ACOABIOTINCC"/>
</dbReference>
<dbReference type="InterPro" id="IPR050709">
    <property type="entry name" value="Biotin_Carboxyl_Carrier/Decarb"/>
</dbReference>
<keyword evidence="5 8" id="KW-0443">Lipid metabolism</keyword>
<sequence>MDSVDTGAGAGDIERIRTLSSTVREIVDGLPGRVQRVTVRAGELSVDLSFHTPEGGTSAAAAPAAAAPAVPAAAAAEAGDGTAGEAVRAPLVGTFYGRPSPDEPPFVEVGDVVEEGQQVALIEAMKLFNAVTAAVRGRIAKVHVADGDMVEYDQPLFDLVPEG</sequence>
<evidence type="ECO:0000259" key="9">
    <source>
        <dbReference type="PROSITE" id="PS50968"/>
    </source>
</evidence>
<keyword evidence="3 8" id="KW-0444">Lipid biosynthesis</keyword>
<organism evidence="10 11">
    <name type="scientific">Actinomadura nitritigenes</name>
    <dbReference type="NCBI Taxonomy" id="134602"/>
    <lineage>
        <taxon>Bacteria</taxon>
        <taxon>Bacillati</taxon>
        <taxon>Actinomycetota</taxon>
        <taxon>Actinomycetes</taxon>
        <taxon>Streptosporangiales</taxon>
        <taxon>Thermomonosporaceae</taxon>
        <taxon>Actinomadura</taxon>
    </lineage>
</organism>
<comment type="caution">
    <text evidence="10">The sequence shown here is derived from an EMBL/GenBank/DDBJ whole genome shotgun (WGS) entry which is preliminary data.</text>
</comment>
<dbReference type="PANTHER" id="PTHR45266:SF3">
    <property type="entry name" value="OXALOACETATE DECARBOXYLASE ALPHA CHAIN"/>
    <property type="match status" value="1"/>
</dbReference>
<evidence type="ECO:0000256" key="5">
    <source>
        <dbReference type="ARBA" id="ARBA00023098"/>
    </source>
</evidence>
<keyword evidence="6 8" id="KW-0275">Fatty acid biosynthesis</keyword>
<evidence type="ECO:0000256" key="7">
    <source>
        <dbReference type="ARBA" id="ARBA00023267"/>
    </source>
</evidence>
<feature type="domain" description="Lipoyl-binding" evidence="9">
    <location>
        <begin position="84"/>
        <end position="160"/>
    </location>
</feature>
<dbReference type="PROSITE" id="PS00188">
    <property type="entry name" value="BIOTIN"/>
    <property type="match status" value="1"/>
</dbReference>
<evidence type="ECO:0000313" key="10">
    <source>
        <dbReference type="EMBL" id="MBO2437588.1"/>
    </source>
</evidence>
<keyword evidence="11" id="KW-1185">Reference proteome</keyword>
<dbReference type="PANTHER" id="PTHR45266">
    <property type="entry name" value="OXALOACETATE DECARBOXYLASE ALPHA CHAIN"/>
    <property type="match status" value="1"/>
</dbReference>
<dbReference type="InterPro" id="IPR001249">
    <property type="entry name" value="AcCoA_biotinCC"/>
</dbReference>
<dbReference type="EMBL" id="JAGEOK010000005">
    <property type="protein sequence ID" value="MBO2437588.1"/>
    <property type="molecule type" value="Genomic_DNA"/>
</dbReference>
<dbReference type="InterPro" id="IPR011053">
    <property type="entry name" value="Single_hybrid_motif"/>
</dbReference>
<dbReference type="SUPFAM" id="SSF51230">
    <property type="entry name" value="Single hybrid motif"/>
    <property type="match status" value="1"/>
</dbReference>
<name>A0ABS3QVW7_9ACTN</name>
<dbReference type="PROSITE" id="PS50968">
    <property type="entry name" value="BIOTINYL_LIPOYL"/>
    <property type="match status" value="1"/>
</dbReference>
<reference evidence="10 11" key="1">
    <citation type="submission" date="2021-03" db="EMBL/GenBank/DDBJ databases">
        <authorList>
            <person name="Kanchanasin P."/>
            <person name="Saeng-In P."/>
            <person name="Phongsopitanun W."/>
            <person name="Yuki M."/>
            <person name="Kudo T."/>
            <person name="Ohkuma M."/>
            <person name="Tanasupawat S."/>
        </authorList>
    </citation>
    <scope>NUCLEOTIDE SEQUENCE [LARGE SCALE GENOMIC DNA]</scope>
    <source>
        <strain evidence="10 11">L46</strain>
    </source>
</reference>
<protein>
    <recommendedName>
        <fullName evidence="2 8">Biotin carboxyl carrier protein of acetyl-CoA carboxylase</fullName>
    </recommendedName>
</protein>
<evidence type="ECO:0000313" key="11">
    <source>
        <dbReference type="Proteomes" id="UP000666915"/>
    </source>
</evidence>
<dbReference type="Pfam" id="PF00364">
    <property type="entry name" value="Biotin_lipoyl"/>
    <property type="match status" value="1"/>
</dbReference>
<dbReference type="Gene3D" id="2.40.50.100">
    <property type="match status" value="1"/>
</dbReference>
<evidence type="ECO:0000256" key="3">
    <source>
        <dbReference type="ARBA" id="ARBA00022516"/>
    </source>
</evidence>
<accession>A0ABS3QVW7</accession>
<gene>
    <name evidence="10" type="ORF">J4557_08670</name>
</gene>
<keyword evidence="4 8" id="KW-0276">Fatty acid metabolism</keyword>
<dbReference type="CDD" id="cd06850">
    <property type="entry name" value="biotinyl_domain"/>
    <property type="match status" value="1"/>
</dbReference>
<comment type="pathway">
    <text evidence="1 8">Lipid metabolism; fatty acid biosynthesis.</text>
</comment>
<evidence type="ECO:0000256" key="6">
    <source>
        <dbReference type="ARBA" id="ARBA00023160"/>
    </source>
</evidence>
<evidence type="ECO:0000256" key="1">
    <source>
        <dbReference type="ARBA" id="ARBA00005194"/>
    </source>
</evidence>
<dbReference type="RefSeq" id="WP_208265923.1">
    <property type="nucleotide sequence ID" value="NZ_JAGEOK010000005.1"/>
</dbReference>
<dbReference type="Proteomes" id="UP000666915">
    <property type="component" value="Unassembled WGS sequence"/>
</dbReference>
<keyword evidence="7 8" id="KW-0092">Biotin</keyword>
<evidence type="ECO:0000256" key="8">
    <source>
        <dbReference type="RuleBase" id="RU364072"/>
    </source>
</evidence>
<proteinExistence type="predicted"/>
<evidence type="ECO:0000256" key="4">
    <source>
        <dbReference type="ARBA" id="ARBA00022832"/>
    </source>
</evidence>